<sequence>MNTYKTHASKITLTLNLVFLYPIILNLAIEPNDSDSDDTKIFYRPGIISLKKQSFRSENFPLRSFSSLSPARSDRYTPSPNPRRPICNTQKPQYSNPILVKKVDLDNLKQEFDTQNSQRKEQRLRDFEDEARRLRRDFEMEVREEQKREKGKLDETEVYARELYWEEGGRGLEGEQEKPRFEEFRRLRKESFERGVIERREGFEKEQRKRREEFEIKEDKLEREQREKWEEIVRKENQMIGPKVGCNFNSIYPKINHTYPLYQSIEVEANDTPNTPQESKIPKLSPLQSLKMPPSMTHSFISSPLEESKDIILPEPILTTPSTEEMQVQDFIRIIKEMQVLKQTKAPQHRDEASGKNPYEAELNMKLLYQKIKNEETGEIDNEIVSRKWPNAEALERDYNKFLSNCVMGIYDGLEWREEDRDMDLILEKIKEFIISRTQILIHLNEEPPSDMIYFIQAQIKAGKCPQSLLDFLINNEPKKSNSELCSINNSSHSSI</sequence>
<comment type="caution">
    <text evidence="4">The sequence shown here is derived from an EMBL/GenBank/DDBJ whole genome shotgun (WGS) entry which is preliminary data.</text>
</comment>
<protein>
    <submittedName>
        <fullName evidence="4">Uncharacterized protein</fullName>
    </submittedName>
</protein>
<name>A0AAD1X810_EUPCR</name>
<evidence type="ECO:0000256" key="1">
    <source>
        <dbReference type="SAM" id="Coils"/>
    </source>
</evidence>
<dbReference type="AlphaFoldDB" id="A0AAD1X810"/>
<keyword evidence="1" id="KW-0175">Coiled coil</keyword>
<reference evidence="4" key="1">
    <citation type="submission" date="2023-07" db="EMBL/GenBank/DDBJ databases">
        <authorList>
            <consortium name="AG Swart"/>
            <person name="Singh M."/>
            <person name="Singh A."/>
            <person name="Seah K."/>
            <person name="Emmerich C."/>
        </authorList>
    </citation>
    <scope>NUCLEOTIDE SEQUENCE</scope>
    <source>
        <strain evidence="4">DP1</strain>
    </source>
</reference>
<evidence type="ECO:0000313" key="4">
    <source>
        <dbReference type="EMBL" id="CAI2360870.1"/>
    </source>
</evidence>
<dbReference type="Proteomes" id="UP001295684">
    <property type="component" value="Unassembled WGS sequence"/>
</dbReference>
<feature type="coiled-coil region" evidence="1">
    <location>
        <begin position="105"/>
        <end position="148"/>
    </location>
</feature>
<evidence type="ECO:0000256" key="2">
    <source>
        <dbReference type="SAM" id="MobiDB-lite"/>
    </source>
</evidence>
<keyword evidence="3" id="KW-0732">Signal</keyword>
<organism evidence="4 5">
    <name type="scientific">Euplotes crassus</name>
    <dbReference type="NCBI Taxonomy" id="5936"/>
    <lineage>
        <taxon>Eukaryota</taxon>
        <taxon>Sar</taxon>
        <taxon>Alveolata</taxon>
        <taxon>Ciliophora</taxon>
        <taxon>Intramacronucleata</taxon>
        <taxon>Spirotrichea</taxon>
        <taxon>Hypotrichia</taxon>
        <taxon>Euplotida</taxon>
        <taxon>Euplotidae</taxon>
        <taxon>Moneuplotes</taxon>
    </lineage>
</organism>
<feature type="chain" id="PRO_5042032727" evidence="3">
    <location>
        <begin position="29"/>
        <end position="496"/>
    </location>
</feature>
<evidence type="ECO:0000256" key="3">
    <source>
        <dbReference type="SAM" id="SignalP"/>
    </source>
</evidence>
<feature type="signal peptide" evidence="3">
    <location>
        <begin position="1"/>
        <end position="28"/>
    </location>
</feature>
<accession>A0AAD1X810</accession>
<proteinExistence type="predicted"/>
<keyword evidence="5" id="KW-1185">Reference proteome</keyword>
<feature type="region of interest" description="Disordered" evidence="2">
    <location>
        <begin position="66"/>
        <end position="92"/>
    </location>
</feature>
<evidence type="ECO:0000313" key="5">
    <source>
        <dbReference type="Proteomes" id="UP001295684"/>
    </source>
</evidence>
<dbReference type="EMBL" id="CAMPGE010002064">
    <property type="protein sequence ID" value="CAI2360870.1"/>
    <property type="molecule type" value="Genomic_DNA"/>
</dbReference>
<gene>
    <name evidence="4" type="ORF">ECRASSUSDP1_LOCUS2177</name>
</gene>